<proteinExistence type="predicted"/>
<name>A0A926KNT5_9BACL</name>
<feature type="region of interest" description="Disordered" evidence="1">
    <location>
        <begin position="24"/>
        <end position="52"/>
    </location>
</feature>
<dbReference type="RefSeq" id="WP_188173244.1">
    <property type="nucleotide sequence ID" value="NZ_JACVVD010000002.1"/>
</dbReference>
<comment type="caution">
    <text evidence="2">The sequence shown here is derived from an EMBL/GenBank/DDBJ whole genome shotgun (WGS) entry which is preliminary data.</text>
</comment>
<sequence length="280" mass="30695">MKPNNIRLAIGILLLTAGCQRTESIPPTSDISSKPSSSPQTVALAEHLSTSGPTAPPIHEGLLPLYWQTVPDVRPFQVLINGLPDLDQIIKEAALPAILGAIDTKVIVYKQKKDTEFLHGALVWKKISYDLGPVAGYNYQGNDALQVQSMMIFQKQTIKISGAIGASAGYMTMYIDMENDIPQPLLHVESGYPYEQDVDHDGLNEIVNSVGTVPQTTLYRWAEDRAESIDLNHLLNAPSVNITKAGLVEATFQLGDISMIRLYRLTKEGLSGFEKQLVNP</sequence>
<feature type="compositionally biased region" description="Low complexity" evidence="1">
    <location>
        <begin position="24"/>
        <end position="39"/>
    </location>
</feature>
<evidence type="ECO:0000313" key="3">
    <source>
        <dbReference type="Proteomes" id="UP000650466"/>
    </source>
</evidence>
<evidence type="ECO:0000313" key="2">
    <source>
        <dbReference type="EMBL" id="MBD0379415.1"/>
    </source>
</evidence>
<dbReference type="EMBL" id="JACVVD010000002">
    <property type="protein sequence ID" value="MBD0379415.1"/>
    <property type="molecule type" value="Genomic_DNA"/>
</dbReference>
<keyword evidence="3" id="KW-1185">Reference proteome</keyword>
<evidence type="ECO:0008006" key="4">
    <source>
        <dbReference type="Google" id="ProtNLM"/>
    </source>
</evidence>
<protein>
    <recommendedName>
        <fullName evidence="4">Lipoprotein</fullName>
    </recommendedName>
</protein>
<dbReference type="PROSITE" id="PS51257">
    <property type="entry name" value="PROKAR_LIPOPROTEIN"/>
    <property type="match status" value="1"/>
</dbReference>
<evidence type="ECO:0000256" key="1">
    <source>
        <dbReference type="SAM" id="MobiDB-lite"/>
    </source>
</evidence>
<organism evidence="2 3">
    <name type="scientific">Paenibacillus sedimenti</name>
    <dbReference type="NCBI Taxonomy" id="2770274"/>
    <lineage>
        <taxon>Bacteria</taxon>
        <taxon>Bacillati</taxon>
        <taxon>Bacillota</taxon>
        <taxon>Bacilli</taxon>
        <taxon>Bacillales</taxon>
        <taxon>Paenibacillaceae</taxon>
        <taxon>Paenibacillus</taxon>
    </lineage>
</organism>
<gene>
    <name evidence="2" type="ORF">ICC18_04755</name>
</gene>
<reference evidence="2" key="1">
    <citation type="submission" date="2020-09" db="EMBL/GenBank/DDBJ databases">
        <title>Draft Genome Sequence of Paenibacillus sp. WST5.</title>
        <authorList>
            <person name="Bao Z."/>
        </authorList>
    </citation>
    <scope>NUCLEOTIDE SEQUENCE</scope>
    <source>
        <strain evidence="2">WST5</strain>
    </source>
</reference>
<dbReference type="Proteomes" id="UP000650466">
    <property type="component" value="Unassembled WGS sequence"/>
</dbReference>
<dbReference type="AlphaFoldDB" id="A0A926KNT5"/>
<accession>A0A926KNT5</accession>